<reference evidence="4 5" key="1">
    <citation type="submission" date="2018-10" db="EMBL/GenBank/DDBJ databases">
        <title>Improved assembly of the deer mouse Peromyscus maniculatus genome.</title>
        <authorList>
            <person name="Lassance J.-M."/>
            <person name="Hoekstra H.E."/>
        </authorList>
    </citation>
    <scope>NUCLEOTIDE SEQUENCE [LARGE SCALE GENOMIC DNA]</scope>
</reference>
<feature type="compositionally biased region" description="Low complexity" evidence="1">
    <location>
        <begin position="101"/>
        <end position="119"/>
    </location>
</feature>
<dbReference type="Proteomes" id="UP000694547">
    <property type="component" value="Chromosome 6"/>
</dbReference>
<dbReference type="GO" id="GO:0030246">
    <property type="term" value="F:carbohydrate binding"/>
    <property type="evidence" value="ECO:0007669"/>
    <property type="project" value="Ensembl"/>
</dbReference>
<evidence type="ECO:0000313" key="4">
    <source>
        <dbReference type="Ensembl" id="ENSPEMP00000024047.1"/>
    </source>
</evidence>
<name>A0A8C8U364_PERMB</name>
<dbReference type="GO" id="GO:0098609">
    <property type="term" value="P:cell-cell adhesion"/>
    <property type="evidence" value="ECO:0007669"/>
    <property type="project" value="Ensembl"/>
</dbReference>
<dbReference type="GO" id="GO:0005886">
    <property type="term" value="C:plasma membrane"/>
    <property type="evidence" value="ECO:0007669"/>
    <property type="project" value="Ensembl"/>
</dbReference>
<feature type="compositionally biased region" description="Polar residues" evidence="1">
    <location>
        <begin position="22"/>
        <end position="60"/>
    </location>
</feature>
<feature type="region of interest" description="Disordered" evidence="1">
    <location>
        <begin position="22"/>
        <end position="184"/>
    </location>
</feature>
<dbReference type="GO" id="GO:0001525">
    <property type="term" value="P:angiogenesis"/>
    <property type="evidence" value="ECO:0007669"/>
    <property type="project" value="Ensembl"/>
</dbReference>
<accession>A0A8C8U364</accession>
<protein>
    <submittedName>
        <fullName evidence="4">Endomucin</fullName>
    </submittedName>
</protein>
<evidence type="ECO:0000256" key="1">
    <source>
        <dbReference type="SAM" id="MobiDB-lite"/>
    </source>
</evidence>
<dbReference type="GO" id="GO:0061484">
    <property type="term" value="P:hematopoietic stem cell homeostasis"/>
    <property type="evidence" value="ECO:0007669"/>
    <property type="project" value="Ensembl"/>
</dbReference>
<dbReference type="InterPro" id="IPR010740">
    <property type="entry name" value="Endomucin"/>
</dbReference>
<keyword evidence="2" id="KW-0812">Transmembrane</keyword>
<dbReference type="Ensembl" id="ENSPEMT00000028424.2">
    <property type="protein sequence ID" value="ENSPEMP00000024047.1"/>
    <property type="gene ID" value="ENSPEMG00000020902.2"/>
</dbReference>
<dbReference type="Pfam" id="PF07010">
    <property type="entry name" value="Endomucin"/>
    <property type="match status" value="1"/>
</dbReference>
<proteinExistence type="predicted"/>
<evidence type="ECO:0000256" key="2">
    <source>
        <dbReference type="SAM" id="Phobius"/>
    </source>
</evidence>
<dbReference type="AlphaFoldDB" id="A0A8C8U364"/>
<feature type="compositionally biased region" description="Polar residues" evidence="1">
    <location>
        <begin position="155"/>
        <end position="171"/>
    </location>
</feature>
<dbReference type="GeneTree" id="ENSGT00390000012139"/>
<feature type="compositionally biased region" description="Polar residues" evidence="1">
    <location>
        <begin position="82"/>
        <end position="98"/>
    </location>
</feature>
<keyword evidence="5" id="KW-1185">Reference proteome</keyword>
<dbReference type="PANTHER" id="PTHR15869">
    <property type="entry name" value="ENDOMUCIN-RELATED"/>
    <property type="match status" value="1"/>
</dbReference>
<keyword evidence="2" id="KW-0472">Membrane</keyword>
<evidence type="ECO:0000256" key="3">
    <source>
        <dbReference type="SAM" id="SignalP"/>
    </source>
</evidence>
<keyword evidence="3" id="KW-0732">Signal</keyword>
<dbReference type="PROSITE" id="PS51257">
    <property type="entry name" value="PROKAR_LIPOPROTEIN"/>
    <property type="match status" value="1"/>
</dbReference>
<keyword evidence="2" id="KW-1133">Transmembrane helix</keyword>
<reference evidence="4" key="2">
    <citation type="submission" date="2025-08" db="UniProtKB">
        <authorList>
            <consortium name="Ensembl"/>
        </authorList>
    </citation>
    <scope>IDENTIFICATION</scope>
</reference>
<evidence type="ECO:0000313" key="5">
    <source>
        <dbReference type="Proteomes" id="UP000694547"/>
    </source>
</evidence>
<reference evidence="4" key="3">
    <citation type="submission" date="2025-09" db="UniProtKB">
        <authorList>
            <consortium name="Ensembl"/>
        </authorList>
    </citation>
    <scope>IDENTIFICATION</scope>
</reference>
<organism evidence="4 5">
    <name type="scientific">Peromyscus maniculatus bairdii</name>
    <name type="common">Prairie deer mouse</name>
    <dbReference type="NCBI Taxonomy" id="230844"/>
    <lineage>
        <taxon>Eukaryota</taxon>
        <taxon>Metazoa</taxon>
        <taxon>Chordata</taxon>
        <taxon>Craniata</taxon>
        <taxon>Vertebrata</taxon>
        <taxon>Euteleostomi</taxon>
        <taxon>Mammalia</taxon>
        <taxon>Eutheria</taxon>
        <taxon>Euarchontoglires</taxon>
        <taxon>Glires</taxon>
        <taxon>Rodentia</taxon>
        <taxon>Myomorpha</taxon>
        <taxon>Muroidea</taxon>
        <taxon>Cricetidae</taxon>
        <taxon>Neotominae</taxon>
        <taxon>Peromyscus</taxon>
    </lineage>
</organism>
<sequence>MRLLQVTALFFLVSSCICQSEDSGDVQNIPTPSLPENSTTKSSVTTPGTMAIKNLTNPTDGTPAKGTASDELSKTTPVPAFNSPTTVKSKVEPTTPSLIKNEVPTTNTTVPNPPVSNAVSTLPSSQHKTENQSSIKTPEVPVATQLPDALPKSTVPPSASLTTAKTIPQLQDTEDGKITATPSTTPSYSSIILPVVIALIVITLLVFTLVGLYRMCWKRDPGTPENGNDQPQSDKESVKLLTVKTISHESGEHSAQGKTKN</sequence>
<dbReference type="PANTHER" id="PTHR15869:SF0">
    <property type="entry name" value="ENDOMUCIN"/>
    <property type="match status" value="1"/>
</dbReference>
<dbReference type="GO" id="GO:0030155">
    <property type="term" value="P:regulation of cell adhesion"/>
    <property type="evidence" value="ECO:0007669"/>
    <property type="project" value="Ensembl"/>
</dbReference>
<feature type="transmembrane region" description="Helical" evidence="2">
    <location>
        <begin position="191"/>
        <end position="213"/>
    </location>
</feature>
<feature type="compositionally biased region" description="Polar residues" evidence="1">
    <location>
        <begin position="120"/>
        <end position="136"/>
    </location>
</feature>
<feature type="signal peptide" evidence="3">
    <location>
        <begin position="1"/>
        <end position="18"/>
    </location>
</feature>
<feature type="chain" id="PRO_5034648137" evidence="3">
    <location>
        <begin position="19"/>
        <end position="261"/>
    </location>
</feature>